<organism evidence="2 3">
    <name type="scientific">Botryobasidium botryosum (strain FD-172 SS1)</name>
    <dbReference type="NCBI Taxonomy" id="930990"/>
    <lineage>
        <taxon>Eukaryota</taxon>
        <taxon>Fungi</taxon>
        <taxon>Dikarya</taxon>
        <taxon>Basidiomycota</taxon>
        <taxon>Agaricomycotina</taxon>
        <taxon>Agaricomycetes</taxon>
        <taxon>Cantharellales</taxon>
        <taxon>Botryobasidiaceae</taxon>
        <taxon>Botryobasidium</taxon>
    </lineage>
</organism>
<dbReference type="AlphaFoldDB" id="A0A067MSE8"/>
<dbReference type="SMART" id="SM00220">
    <property type="entry name" value="S_TKc"/>
    <property type="match status" value="1"/>
</dbReference>
<evidence type="ECO:0000313" key="2">
    <source>
        <dbReference type="EMBL" id="KDQ18529.1"/>
    </source>
</evidence>
<protein>
    <recommendedName>
        <fullName evidence="1">Protein kinase domain-containing protein</fullName>
    </recommendedName>
</protein>
<dbReference type="GO" id="GO:0004674">
    <property type="term" value="F:protein serine/threonine kinase activity"/>
    <property type="evidence" value="ECO:0007669"/>
    <property type="project" value="TreeGrafter"/>
</dbReference>
<dbReference type="InParanoid" id="A0A067MSE8"/>
<dbReference type="Proteomes" id="UP000027195">
    <property type="component" value="Unassembled WGS sequence"/>
</dbReference>
<keyword evidence="3" id="KW-1185">Reference proteome</keyword>
<dbReference type="Gene3D" id="1.10.510.10">
    <property type="entry name" value="Transferase(Phosphotransferase) domain 1"/>
    <property type="match status" value="1"/>
</dbReference>
<dbReference type="STRING" id="930990.A0A067MSE8"/>
<dbReference type="Pfam" id="PF07714">
    <property type="entry name" value="PK_Tyr_Ser-Thr"/>
    <property type="match status" value="1"/>
</dbReference>
<proteinExistence type="predicted"/>
<evidence type="ECO:0000313" key="3">
    <source>
        <dbReference type="Proteomes" id="UP000027195"/>
    </source>
</evidence>
<dbReference type="SUPFAM" id="SSF56112">
    <property type="entry name" value="Protein kinase-like (PK-like)"/>
    <property type="match status" value="1"/>
</dbReference>
<dbReference type="InterPro" id="IPR051681">
    <property type="entry name" value="Ser/Thr_Kinases-Pseudokinases"/>
</dbReference>
<dbReference type="InterPro" id="IPR008271">
    <property type="entry name" value="Ser/Thr_kinase_AS"/>
</dbReference>
<reference evidence="3" key="1">
    <citation type="journal article" date="2014" name="Proc. Natl. Acad. Sci. U.S.A.">
        <title>Extensive sampling of basidiomycete genomes demonstrates inadequacy of the white-rot/brown-rot paradigm for wood decay fungi.</title>
        <authorList>
            <person name="Riley R."/>
            <person name="Salamov A.A."/>
            <person name="Brown D.W."/>
            <person name="Nagy L.G."/>
            <person name="Floudas D."/>
            <person name="Held B.W."/>
            <person name="Levasseur A."/>
            <person name="Lombard V."/>
            <person name="Morin E."/>
            <person name="Otillar R."/>
            <person name="Lindquist E.A."/>
            <person name="Sun H."/>
            <person name="LaButti K.M."/>
            <person name="Schmutz J."/>
            <person name="Jabbour D."/>
            <person name="Luo H."/>
            <person name="Baker S.E."/>
            <person name="Pisabarro A.G."/>
            <person name="Walton J.D."/>
            <person name="Blanchette R.A."/>
            <person name="Henrissat B."/>
            <person name="Martin F."/>
            <person name="Cullen D."/>
            <person name="Hibbett D.S."/>
            <person name="Grigoriev I.V."/>
        </authorList>
    </citation>
    <scope>NUCLEOTIDE SEQUENCE [LARGE SCALE GENOMIC DNA]</scope>
    <source>
        <strain evidence="3">FD-172 SS1</strain>
    </source>
</reference>
<dbReference type="HOGENOM" id="CLU_043287_0_0_1"/>
<dbReference type="InterPro" id="IPR001245">
    <property type="entry name" value="Ser-Thr/Tyr_kinase_cat_dom"/>
</dbReference>
<dbReference type="PROSITE" id="PS00108">
    <property type="entry name" value="PROTEIN_KINASE_ST"/>
    <property type="match status" value="1"/>
</dbReference>
<gene>
    <name evidence="2" type="ORF">BOTBODRAFT_514183</name>
</gene>
<dbReference type="EMBL" id="KL198021">
    <property type="protein sequence ID" value="KDQ18529.1"/>
    <property type="molecule type" value="Genomic_DNA"/>
</dbReference>
<dbReference type="PANTHER" id="PTHR44329">
    <property type="entry name" value="SERINE/THREONINE-PROTEIN KINASE TNNI3K-RELATED"/>
    <property type="match status" value="1"/>
</dbReference>
<evidence type="ECO:0000259" key="1">
    <source>
        <dbReference type="PROSITE" id="PS50011"/>
    </source>
</evidence>
<dbReference type="OrthoDB" id="69842at2759"/>
<dbReference type="PROSITE" id="PS50011">
    <property type="entry name" value="PROTEIN_KINASE_DOM"/>
    <property type="match status" value="1"/>
</dbReference>
<feature type="domain" description="Protein kinase" evidence="1">
    <location>
        <begin position="104"/>
        <end position="369"/>
    </location>
</feature>
<sequence length="500" mass="55578">MPSSPTETIPSSGPLLLASGPLVTALESAQYTELVDSVTRMLDELSIEISTPNSVMQLISDLRQRLFSSPADRDVYVGLLYQLYSAIKSYPAHPTLHEYEITRCAMLTPSSGGGFADCWEGTFLGELKVAMKTPRADLKEVAKKRLEREIRVWCRLRHQNILPFIGCFTLEGTSYMISPWVENGNALAYVRRSPHSRCLDLLAQVASGLQYLHGFVPPVIHGDLKSSNILVSEQGTPFITDFGLSAVKSAQNAIDSNSSAWRMGGHPRWQAPELLLEVDARRTEATDMFAFGRVMLEFTTGEVPFSELNTNQVLLEVIAHKPPARPRDDDAVKRGLDGEMWRLMQRCWSKHPSQRPVVVDVVAYLQSRLEKPLASAAATTPWRTNSAGVAAALMNPKDLFRALAFDYVPSQWLLQGHRNLSDLPINIALGSVFIYLGLLTRDADMPDALVVFVSHYAPAWIAFLHALFQSIHLLWALVCIVYFTAAIVRMARAPQSPNFV</sequence>
<dbReference type="GO" id="GO:0005524">
    <property type="term" value="F:ATP binding"/>
    <property type="evidence" value="ECO:0007669"/>
    <property type="project" value="InterPro"/>
</dbReference>
<dbReference type="InterPro" id="IPR000719">
    <property type="entry name" value="Prot_kinase_dom"/>
</dbReference>
<dbReference type="InterPro" id="IPR011009">
    <property type="entry name" value="Kinase-like_dom_sf"/>
</dbReference>
<name>A0A067MSE8_BOTB1</name>
<accession>A0A067MSE8</accession>